<reference evidence="2 3" key="1">
    <citation type="journal article" date="2014" name="Genome Announc.">
        <title>Complete Closed Genome Sequences of Three Bibersteinia trehalosi Nasopharyngeal Isolates from Cattle with Shipping Fever.</title>
        <authorList>
            <person name="Harhay G.P."/>
            <person name="McVey D.S."/>
            <person name="Koren S."/>
            <person name="Phillippy A.M."/>
            <person name="Bono J."/>
            <person name="Harhay D.M."/>
            <person name="Clawson M.L."/>
            <person name="Heaton M.P."/>
            <person name="Chitko-McKown C.G."/>
            <person name="Korlach J."/>
            <person name="Smith T.P."/>
        </authorList>
    </citation>
    <scope>NUCLEOTIDE SEQUENCE [LARGE SCALE GENOMIC DNA]</scope>
    <source>
        <strain evidence="2 3">USDA-ARS-USMARC-188</strain>
    </source>
</reference>
<dbReference type="InterPro" id="IPR002491">
    <property type="entry name" value="ABC_transptr_periplasmic_BD"/>
</dbReference>
<protein>
    <submittedName>
        <fullName evidence="2">Hemin transport system periplasmic protein HmuT</fullName>
    </submittedName>
</protein>
<dbReference type="CDD" id="cd01149">
    <property type="entry name" value="HutB"/>
    <property type="match status" value="1"/>
</dbReference>
<dbReference type="InterPro" id="IPR050902">
    <property type="entry name" value="ABC_Transporter_SBP"/>
</dbReference>
<evidence type="ECO:0000259" key="1">
    <source>
        <dbReference type="PROSITE" id="PS50983"/>
    </source>
</evidence>
<dbReference type="OrthoDB" id="9797736at2"/>
<dbReference type="Gene3D" id="3.40.50.1980">
    <property type="entry name" value="Nitrogenase molybdenum iron protein domain"/>
    <property type="match status" value="2"/>
</dbReference>
<evidence type="ECO:0000313" key="3">
    <source>
        <dbReference type="Proteomes" id="UP000019091"/>
    </source>
</evidence>
<dbReference type="PANTHER" id="PTHR30535">
    <property type="entry name" value="VITAMIN B12-BINDING PROTEIN"/>
    <property type="match status" value="1"/>
</dbReference>
<dbReference type="AlphaFoldDB" id="A0A4V7IC49"/>
<dbReference type="PROSITE" id="PS50983">
    <property type="entry name" value="FE_B12_PBP"/>
    <property type="match status" value="1"/>
</dbReference>
<name>A0A4V7IC49_BIBTR</name>
<dbReference type="RefSeq" id="WP_025267377.1">
    <property type="nucleotide sequence ID" value="NZ_CP006954.1"/>
</dbReference>
<evidence type="ECO:0000313" key="2">
    <source>
        <dbReference type="EMBL" id="AHG82557.1"/>
    </source>
</evidence>
<dbReference type="Proteomes" id="UP000019091">
    <property type="component" value="Chromosome"/>
</dbReference>
<dbReference type="PANTHER" id="PTHR30535:SF4">
    <property type="entry name" value="HEMIN-BINDING PERIPLASMIC PROTEIN HMUT"/>
    <property type="match status" value="1"/>
</dbReference>
<dbReference type="SUPFAM" id="SSF53807">
    <property type="entry name" value="Helical backbone' metal receptor"/>
    <property type="match status" value="1"/>
</dbReference>
<organism evidence="2 3">
    <name type="scientific">Bibersteinia trehalosi USDA-ARS-USMARC-188</name>
    <dbReference type="NCBI Taxonomy" id="1263829"/>
    <lineage>
        <taxon>Bacteria</taxon>
        <taxon>Pseudomonadati</taxon>
        <taxon>Pseudomonadota</taxon>
        <taxon>Gammaproteobacteria</taxon>
        <taxon>Pasteurellales</taxon>
        <taxon>Pasteurellaceae</taxon>
        <taxon>Bibersteinia</taxon>
    </lineage>
</organism>
<sequence>MNFVKLPFFLSACFAFVNATYAQDRVISIGGDVTEILYALNAEQNLVGRDTTSTVPKAVQALPDVGYMRQLNAEGILALKPTHIIATQAAQPSIVLEQLADAGVKIEQVPLQYSVESVVEKIHQLGKITNKQPQAVALAEKFTKDIAAVKNSPLDVNILFVINRAGSNQMAAGKDTVADTAIRLIGAKNAMGNAMRFAPISQEGIIAANPDLVVLTSLSLQSFNSPDEIWNLPGLAHTNAGKHKQLVVVDDIAFLAFGLTMPQELHKMRLAAEQALTMKGK</sequence>
<dbReference type="Pfam" id="PF01497">
    <property type="entry name" value="Peripla_BP_2"/>
    <property type="match status" value="1"/>
</dbReference>
<dbReference type="EMBL" id="CP006954">
    <property type="protein sequence ID" value="AHG82557.1"/>
    <property type="molecule type" value="Genomic_DNA"/>
</dbReference>
<gene>
    <name evidence="2" type="ORF">F542_18450</name>
</gene>
<accession>A0A4V7IC49</accession>
<proteinExistence type="predicted"/>
<dbReference type="KEGG" id="btre:F542_18450"/>
<feature type="domain" description="Fe/B12 periplasmic-binding" evidence="1">
    <location>
        <begin position="25"/>
        <end position="276"/>
    </location>
</feature>